<dbReference type="SUPFAM" id="SSF101941">
    <property type="entry name" value="NAC domain"/>
    <property type="match status" value="1"/>
</dbReference>
<organism evidence="6 7">
    <name type="scientific">Papaver atlanticum</name>
    <dbReference type="NCBI Taxonomy" id="357466"/>
    <lineage>
        <taxon>Eukaryota</taxon>
        <taxon>Viridiplantae</taxon>
        <taxon>Streptophyta</taxon>
        <taxon>Embryophyta</taxon>
        <taxon>Tracheophyta</taxon>
        <taxon>Spermatophyta</taxon>
        <taxon>Magnoliopsida</taxon>
        <taxon>Ranunculales</taxon>
        <taxon>Papaveraceae</taxon>
        <taxon>Papaveroideae</taxon>
        <taxon>Papaver</taxon>
    </lineage>
</organism>
<dbReference type="PROSITE" id="PS51005">
    <property type="entry name" value="NAC"/>
    <property type="match status" value="1"/>
</dbReference>
<dbReference type="PANTHER" id="PTHR31719:SF179">
    <property type="entry name" value="OS08G0148400 PROTEIN"/>
    <property type="match status" value="1"/>
</dbReference>
<dbReference type="GO" id="GO:0006355">
    <property type="term" value="P:regulation of DNA-templated transcription"/>
    <property type="evidence" value="ECO:0007669"/>
    <property type="project" value="InterPro"/>
</dbReference>
<evidence type="ECO:0000256" key="2">
    <source>
        <dbReference type="ARBA" id="ARBA00023125"/>
    </source>
</evidence>
<evidence type="ECO:0000313" key="7">
    <source>
        <dbReference type="Proteomes" id="UP001202328"/>
    </source>
</evidence>
<dbReference type="Proteomes" id="UP001202328">
    <property type="component" value="Unassembled WGS sequence"/>
</dbReference>
<keyword evidence="4" id="KW-0539">Nucleus</keyword>
<dbReference type="InterPro" id="IPR003441">
    <property type="entry name" value="NAC-dom"/>
</dbReference>
<dbReference type="Pfam" id="PF02365">
    <property type="entry name" value="NAM"/>
    <property type="match status" value="1"/>
</dbReference>
<feature type="domain" description="NAC" evidence="5">
    <location>
        <begin position="28"/>
        <end position="193"/>
    </location>
</feature>
<dbReference type="AlphaFoldDB" id="A0AAD4RVT8"/>
<gene>
    <name evidence="6" type="ORF">MKW98_016003</name>
</gene>
<evidence type="ECO:0000256" key="1">
    <source>
        <dbReference type="ARBA" id="ARBA00023015"/>
    </source>
</evidence>
<name>A0AAD4RVT8_9MAGN</name>
<dbReference type="EMBL" id="JAJJMB010017781">
    <property type="protein sequence ID" value="KAI3834890.1"/>
    <property type="molecule type" value="Genomic_DNA"/>
</dbReference>
<keyword evidence="1" id="KW-0805">Transcription regulation</keyword>
<dbReference type="PANTHER" id="PTHR31719">
    <property type="entry name" value="NAC TRANSCRIPTION FACTOR 56"/>
    <property type="match status" value="1"/>
</dbReference>
<keyword evidence="3" id="KW-0804">Transcription</keyword>
<dbReference type="GO" id="GO:0003677">
    <property type="term" value="F:DNA binding"/>
    <property type="evidence" value="ECO:0007669"/>
    <property type="project" value="UniProtKB-KW"/>
</dbReference>
<proteinExistence type="predicted"/>
<dbReference type="Gene3D" id="2.170.150.80">
    <property type="entry name" value="NAC domain"/>
    <property type="match status" value="1"/>
</dbReference>
<comment type="caution">
    <text evidence="6">The sequence shown here is derived from an EMBL/GenBank/DDBJ whole genome shotgun (WGS) entry which is preliminary data.</text>
</comment>
<protein>
    <recommendedName>
        <fullName evidence="5">NAC domain-containing protein</fullName>
    </recommendedName>
</protein>
<reference evidence="6" key="1">
    <citation type="submission" date="2022-04" db="EMBL/GenBank/DDBJ databases">
        <title>A functionally conserved STORR gene fusion in Papaver species that diverged 16.8 million years ago.</title>
        <authorList>
            <person name="Catania T."/>
        </authorList>
    </citation>
    <scope>NUCLEOTIDE SEQUENCE</scope>
    <source>
        <strain evidence="6">S-188037</strain>
    </source>
</reference>
<evidence type="ECO:0000259" key="5">
    <source>
        <dbReference type="PROSITE" id="PS51005"/>
    </source>
</evidence>
<keyword evidence="7" id="KW-1185">Reference proteome</keyword>
<accession>A0AAD4RVT8</accession>
<dbReference type="InterPro" id="IPR036093">
    <property type="entry name" value="NAC_dom_sf"/>
</dbReference>
<keyword evidence="2" id="KW-0238">DNA-binding</keyword>
<evidence type="ECO:0000256" key="4">
    <source>
        <dbReference type="ARBA" id="ARBA00023242"/>
    </source>
</evidence>
<sequence length="220" mass="25807">MSSPSGKIKPMLSDNDDDVENEAKLARLPSGFKFKPTDEQLIVYYLVPKVLGKGLPPNRMKQVHNLYHYHPEELTQQYKGYESNDWYFFTRKYEAEDHKDAHCSVGDEKTNFIDKKVRVASQGFWLLTTHSSIYSLNSSNSVIGYKDAWVYYEGRDSEAHETDYVMQEFTMATRSGWNHSELEEWILCGIYKKEKMVDEEMHFEEDVETNFSDDEDEFDS</sequence>
<evidence type="ECO:0000256" key="3">
    <source>
        <dbReference type="ARBA" id="ARBA00023163"/>
    </source>
</evidence>
<evidence type="ECO:0000313" key="6">
    <source>
        <dbReference type="EMBL" id="KAI3834890.1"/>
    </source>
</evidence>